<sequence>MKQLLVLCWGLLALAGTTPSPLQTRALQMVLDEYHNKSHVQFFFKQQLMAERMETLPMGTFVDLEVDLIQTLCRKSQPRIPNCQIKAGGRKQRCLACFKFDASENVLDKSMRCLSQQAPMFQQVKKKQAQDCGQVKLVGEEHYRPGVFAFSKGLPEWAD</sequence>
<accession>A0ACB8FW06</accession>
<dbReference type="EMBL" id="CM037624">
    <property type="protein sequence ID" value="KAH8011437.1"/>
    <property type="molecule type" value="Genomic_DNA"/>
</dbReference>
<organism evidence="1 2">
    <name type="scientific">Sphaerodactylus townsendi</name>
    <dbReference type="NCBI Taxonomy" id="933632"/>
    <lineage>
        <taxon>Eukaryota</taxon>
        <taxon>Metazoa</taxon>
        <taxon>Chordata</taxon>
        <taxon>Craniata</taxon>
        <taxon>Vertebrata</taxon>
        <taxon>Euteleostomi</taxon>
        <taxon>Lepidosauria</taxon>
        <taxon>Squamata</taxon>
        <taxon>Bifurcata</taxon>
        <taxon>Gekkota</taxon>
        <taxon>Sphaerodactylidae</taxon>
        <taxon>Sphaerodactylus</taxon>
    </lineage>
</organism>
<proteinExistence type="predicted"/>
<evidence type="ECO:0000313" key="2">
    <source>
        <dbReference type="Proteomes" id="UP000827872"/>
    </source>
</evidence>
<comment type="caution">
    <text evidence="1">The sequence shown here is derived from an EMBL/GenBank/DDBJ whole genome shotgun (WGS) entry which is preliminary data.</text>
</comment>
<evidence type="ECO:0000313" key="1">
    <source>
        <dbReference type="EMBL" id="KAH8011437.1"/>
    </source>
</evidence>
<keyword evidence="2" id="KW-1185">Reference proteome</keyword>
<protein>
    <submittedName>
        <fullName evidence="1">Uncharacterized protein</fullName>
    </submittedName>
</protein>
<gene>
    <name evidence="1" type="ORF">K3G42_022633</name>
</gene>
<reference evidence="1" key="1">
    <citation type="submission" date="2021-08" db="EMBL/GenBank/DDBJ databases">
        <title>The first chromosome-level gecko genome reveals the dynamic sex chromosomes of Neotropical dwarf geckos (Sphaerodactylidae: Sphaerodactylus).</title>
        <authorList>
            <person name="Pinto B.J."/>
            <person name="Keating S.E."/>
            <person name="Gamble T."/>
        </authorList>
    </citation>
    <scope>NUCLEOTIDE SEQUENCE</scope>
    <source>
        <strain evidence="1">TG3544</strain>
    </source>
</reference>
<dbReference type="Proteomes" id="UP000827872">
    <property type="component" value="Linkage Group LG11"/>
</dbReference>
<name>A0ACB8FW06_9SAUR</name>